<protein>
    <submittedName>
        <fullName evidence="2">Uncharacterized protein</fullName>
    </submittedName>
</protein>
<dbReference type="AlphaFoldDB" id="A0A1H4NM26"/>
<keyword evidence="1" id="KW-1133">Transmembrane helix</keyword>
<keyword evidence="1" id="KW-0472">Membrane</keyword>
<reference evidence="2 3" key="1">
    <citation type="submission" date="2016-10" db="EMBL/GenBank/DDBJ databases">
        <authorList>
            <person name="de Groot N.N."/>
        </authorList>
    </citation>
    <scope>NUCLEOTIDE SEQUENCE [LARGE SCALE GENOMIC DNA]</scope>
    <source>
        <strain evidence="2 3">MT12</strain>
    </source>
</reference>
<evidence type="ECO:0000256" key="1">
    <source>
        <dbReference type="SAM" id="Phobius"/>
    </source>
</evidence>
<name>A0A1H4NM26_9BRAD</name>
<keyword evidence="1" id="KW-0812">Transmembrane</keyword>
<feature type="transmembrane region" description="Helical" evidence="1">
    <location>
        <begin position="15"/>
        <end position="37"/>
    </location>
</feature>
<evidence type="ECO:0000313" key="2">
    <source>
        <dbReference type="EMBL" id="SEB95898.1"/>
    </source>
</evidence>
<dbReference type="EMBL" id="FNTH01000001">
    <property type="protein sequence ID" value="SEB95898.1"/>
    <property type="molecule type" value="Genomic_DNA"/>
</dbReference>
<gene>
    <name evidence="2" type="ORF">SAMN05444164_0661</name>
</gene>
<dbReference type="Proteomes" id="UP000198992">
    <property type="component" value="Unassembled WGS sequence"/>
</dbReference>
<dbReference type="OrthoDB" id="9846927at2"/>
<sequence>MSVEIHVETKRPNRFLSLLMQAVFWLMLVSSIAISRIWLGGSFLVELLAAIFSIVVLVHLARGYSGAEIRMSVHEVDAWIRDGAPVDVKEWLAARSAKPVRSRP</sequence>
<evidence type="ECO:0000313" key="3">
    <source>
        <dbReference type="Proteomes" id="UP000198992"/>
    </source>
</evidence>
<proteinExistence type="predicted"/>
<dbReference type="RefSeq" id="WP_143046581.1">
    <property type="nucleotide sequence ID" value="NZ_FNTH01000001.1"/>
</dbReference>
<accession>A0A1H4NM26</accession>
<feature type="transmembrane region" description="Helical" evidence="1">
    <location>
        <begin position="43"/>
        <end position="61"/>
    </location>
</feature>
<organism evidence="2 3">
    <name type="scientific">Bradyrhizobium erythrophlei</name>
    <dbReference type="NCBI Taxonomy" id="1437360"/>
    <lineage>
        <taxon>Bacteria</taxon>
        <taxon>Pseudomonadati</taxon>
        <taxon>Pseudomonadota</taxon>
        <taxon>Alphaproteobacteria</taxon>
        <taxon>Hyphomicrobiales</taxon>
        <taxon>Nitrobacteraceae</taxon>
        <taxon>Bradyrhizobium</taxon>
    </lineage>
</organism>